<dbReference type="SUPFAM" id="SSF48425">
    <property type="entry name" value="Sec7 domain"/>
    <property type="match status" value="1"/>
</dbReference>
<name>A0A8H7ZTD8_9FUNG</name>
<dbReference type="AlphaFoldDB" id="A0A8H7ZTD8"/>
<dbReference type="GO" id="GO:0005737">
    <property type="term" value="C:cytoplasm"/>
    <property type="evidence" value="ECO:0007669"/>
    <property type="project" value="UniProtKB-ARBA"/>
</dbReference>
<evidence type="ECO:0000313" key="2">
    <source>
        <dbReference type="EMBL" id="KAG5458837.1"/>
    </source>
</evidence>
<accession>A0A8H7ZTD8</accession>
<dbReference type="InterPro" id="IPR023394">
    <property type="entry name" value="Sec7_C_sf"/>
</dbReference>
<gene>
    <name evidence="2" type="ORF">BJ554DRAFT_865</name>
</gene>
<feature type="domain" description="SEC7" evidence="1">
    <location>
        <begin position="18"/>
        <end position="173"/>
    </location>
</feature>
<dbReference type="GO" id="GO:0016192">
    <property type="term" value="P:vesicle-mediated transport"/>
    <property type="evidence" value="ECO:0007669"/>
    <property type="project" value="UniProtKB-ARBA"/>
</dbReference>
<dbReference type="InterPro" id="IPR000904">
    <property type="entry name" value="Sec7_dom"/>
</dbReference>
<organism evidence="2 3">
    <name type="scientific">Olpidium bornovanus</name>
    <dbReference type="NCBI Taxonomy" id="278681"/>
    <lineage>
        <taxon>Eukaryota</taxon>
        <taxon>Fungi</taxon>
        <taxon>Fungi incertae sedis</taxon>
        <taxon>Olpidiomycota</taxon>
        <taxon>Olpidiomycotina</taxon>
        <taxon>Olpidiomycetes</taxon>
        <taxon>Olpidiales</taxon>
        <taxon>Olpidiaceae</taxon>
        <taxon>Olpidium</taxon>
    </lineage>
</organism>
<dbReference type="InterPro" id="IPR035999">
    <property type="entry name" value="Sec7_dom_sf"/>
</dbReference>
<dbReference type="GO" id="GO:0032012">
    <property type="term" value="P:regulation of ARF protein signal transduction"/>
    <property type="evidence" value="ECO:0007669"/>
    <property type="project" value="InterPro"/>
</dbReference>
<dbReference type="Pfam" id="PF01369">
    <property type="entry name" value="Sec7"/>
    <property type="match status" value="1"/>
</dbReference>
<sequence>MRGTDALFFSLSLTGRLIDYFQCPARGILPPDPIPHAVLAEFLATTPRLDKRLIGAYISEPSKVPLLRSFLASFDFQGVRSRLDFPKFLPRSIIIYDELRAVFARRPVEETSGRGAAAYARELPPARRSAADRAADIKSADDAFVLAFSVVMLNTDLHNRQIRVRDHFFFESLSVTSICR</sequence>
<proteinExistence type="predicted"/>
<dbReference type="PANTHER" id="PTHR10663">
    <property type="entry name" value="GUANYL-NUCLEOTIDE EXCHANGE FACTOR"/>
    <property type="match status" value="1"/>
</dbReference>
<dbReference type="GO" id="GO:0012505">
    <property type="term" value="C:endomembrane system"/>
    <property type="evidence" value="ECO:0007669"/>
    <property type="project" value="UniProtKB-ARBA"/>
</dbReference>
<dbReference type="Gene3D" id="1.10.220.20">
    <property type="match status" value="1"/>
</dbReference>
<dbReference type="EMBL" id="JAEFCI010007824">
    <property type="protein sequence ID" value="KAG5458837.1"/>
    <property type="molecule type" value="Genomic_DNA"/>
</dbReference>
<dbReference type="OrthoDB" id="10258608at2759"/>
<comment type="caution">
    <text evidence="2">The sequence shown here is derived from an EMBL/GenBank/DDBJ whole genome shotgun (WGS) entry which is preliminary data.</text>
</comment>
<evidence type="ECO:0000313" key="3">
    <source>
        <dbReference type="Proteomes" id="UP000673691"/>
    </source>
</evidence>
<reference evidence="2 3" key="1">
    <citation type="journal article" name="Sci. Rep.">
        <title>Genome-scale phylogenetic analyses confirm Olpidium as the closest living zoosporic fungus to the non-flagellated, terrestrial fungi.</title>
        <authorList>
            <person name="Chang Y."/>
            <person name="Rochon D."/>
            <person name="Sekimoto S."/>
            <person name="Wang Y."/>
            <person name="Chovatia M."/>
            <person name="Sandor L."/>
            <person name="Salamov A."/>
            <person name="Grigoriev I.V."/>
            <person name="Stajich J.E."/>
            <person name="Spatafora J.W."/>
        </authorList>
    </citation>
    <scope>NUCLEOTIDE SEQUENCE [LARGE SCALE GENOMIC DNA]</scope>
    <source>
        <strain evidence="2">S191</strain>
    </source>
</reference>
<dbReference type="PANTHER" id="PTHR10663:SF388">
    <property type="entry name" value="GOLGI-SPECIFIC BREFELDIN A-RESISTANCE GUANINE NUCLEOTIDE EXCHANGE FACTOR 1"/>
    <property type="match status" value="1"/>
</dbReference>
<dbReference type="Gene3D" id="1.10.1000.11">
    <property type="entry name" value="Arf Nucleotide-binding Site Opener,domain 2"/>
    <property type="match status" value="1"/>
</dbReference>
<dbReference type="Proteomes" id="UP000673691">
    <property type="component" value="Unassembled WGS sequence"/>
</dbReference>
<protein>
    <recommendedName>
        <fullName evidence="1">SEC7 domain-containing protein</fullName>
    </recommendedName>
</protein>
<dbReference type="PROSITE" id="PS50190">
    <property type="entry name" value="SEC7"/>
    <property type="match status" value="1"/>
</dbReference>
<evidence type="ECO:0000259" key="1">
    <source>
        <dbReference type="PROSITE" id="PS50190"/>
    </source>
</evidence>
<dbReference type="GO" id="GO:0005085">
    <property type="term" value="F:guanyl-nucleotide exchange factor activity"/>
    <property type="evidence" value="ECO:0007669"/>
    <property type="project" value="InterPro"/>
</dbReference>
<keyword evidence="3" id="KW-1185">Reference proteome</keyword>